<dbReference type="InterPro" id="IPR041078">
    <property type="entry name" value="Plavaka"/>
</dbReference>
<feature type="region of interest" description="Disordered" evidence="1">
    <location>
        <begin position="41"/>
        <end position="65"/>
    </location>
</feature>
<gene>
    <name evidence="2" type="ORF">F5147DRAFT_653176</name>
</gene>
<dbReference type="Proteomes" id="UP000823399">
    <property type="component" value="Unassembled WGS sequence"/>
</dbReference>
<feature type="compositionally biased region" description="Acidic residues" evidence="1">
    <location>
        <begin position="105"/>
        <end position="143"/>
    </location>
</feature>
<dbReference type="OrthoDB" id="2654734at2759"/>
<proteinExistence type="predicted"/>
<reference evidence="2" key="1">
    <citation type="journal article" date="2020" name="New Phytol.">
        <title>Comparative genomics reveals dynamic genome evolution in host specialist ectomycorrhizal fungi.</title>
        <authorList>
            <person name="Lofgren L.A."/>
            <person name="Nguyen N.H."/>
            <person name="Vilgalys R."/>
            <person name="Ruytinx J."/>
            <person name="Liao H.L."/>
            <person name="Branco S."/>
            <person name="Kuo A."/>
            <person name="LaButti K."/>
            <person name="Lipzen A."/>
            <person name="Andreopoulos W."/>
            <person name="Pangilinan J."/>
            <person name="Riley R."/>
            <person name="Hundley H."/>
            <person name="Na H."/>
            <person name="Barry K."/>
            <person name="Grigoriev I.V."/>
            <person name="Stajich J.E."/>
            <person name="Kennedy P.G."/>
        </authorList>
    </citation>
    <scope>NUCLEOTIDE SEQUENCE</scope>
    <source>
        <strain evidence="2">FC423</strain>
    </source>
</reference>
<dbReference type="EMBL" id="JABBWM010000030">
    <property type="protein sequence ID" value="KAG2107644.1"/>
    <property type="molecule type" value="Genomic_DNA"/>
</dbReference>
<evidence type="ECO:0000313" key="2">
    <source>
        <dbReference type="EMBL" id="KAG2107644.1"/>
    </source>
</evidence>
<accession>A0A9P7JTM7</accession>
<keyword evidence="3" id="KW-1185">Reference proteome</keyword>
<feature type="region of interest" description="Disordered" evidence="1">
    <location>
        <begin position="105"/>
        <end position="152"/>
    </location>
</feature>
<evidence type="ECO:0008006" key="4">
    <source>
        <dbReference type="Google" id="ProtNLM"/>
    </source>
</evidence>
<dbReference type="AlphaFoldDB" id="A0A9P7JTM7"/>
<comment type="caution">
    <text evidence="2">The sequence shown here is derived from an EMBL/GenBank/DDBJ whole genome shotgun (WGS) entry which is preliminary data.</text>
</comment>
<protein>
    <recommendedName>
        <fullName evidence="4">C2H2-type domain-containing protein</fullName>
    </recommendedName>
</protein>
<dbReference type="RefSeq" id="XP_041292375.1">
    <property type="nucleotide sequence ID" value="XM_041433756.1"/>
</dbReference>
<evidence type="ECO:0000313" key="3">
    <source>
        <dbReference type="Proteomes" id="UP000823399"/>
    </source>
</evidence>
<organism evidence="2 3">
    <name type="scientific">Suillus discolor</name>
    <dbReference type="NCBI Taxonomy" id="1912936"/>
    <lineage>
        <taxon>Eukaryota</taxon>
        <taxon>Fungi</taxon>
        <taxon>Dikarya</taxon>
        <taxon>Basidiomycota</taxon>
        <taxon>Agaricomycotina</taxon>
        <taxon>Agaricomycetes</taxon>
        <taxon>Agaricomycetidae</taxon>
        <taxon>Boletales</taxon>
        <taxon>Suillineae</taxon>
        <taxon>Suillaceae</taxon>
        <taxon>Suillus</taxon>
    </lineage>
</organism>
<dbReference type="Pfam" id="PF18759">
    <property type="entry name" value="Plavaka"/>
    <property type="match status" value="1"/>
</dbReference>
<sequence length="556" mass="62650">MPTCDGCQHLFTKNGYSRHLAQSKNPACIIIYEQMQNYVPSAPNLHSEPHPPSPTTAKVSKVQHRSDGAVYEHELDNFESDENPPPNIFEGNYFNTAAEDLEWPEDDAEEDTEGDGLESEEEDMEAEGATIEDQDLPMDEDTTSDTHSTDQNCACRHDAEAPLFQRPHIVKFPLRNAGATQDLENSDSDPDEECHQTGYRCYHQQVSSAEEDGIWAPFTSRIDYEVAHWAKTQGPGSTSFSDLLEIEGVCEKLGLSYKNSRELNKIIDTKIPARQPRFQRKEILVAGEAFDRFMGDPEFAPYLVFVPERHYTDQDETQRLYHDLHTGKWWWNTQKHLEKEKPGTTAIPILLSSDKTQVTMFRNKAAYPLYMTIGNLPKEICRRPSRSAQILLTYLPTTKLEHITNKSARHRSLTNLFHACMRHVVESLVEPGINGMAIMNGDGALWRGHPLVACYIEDYPEQLLVTGIKTGECPKCDIPLDELGSKDLPFHTRDLGDILDALALVNEDLMSLLRPVAVRESNPSIILSGKTCCIVTYFMPSLPTSCINCTKDSSST</sequence>
<evidence type="ECO:0000256" key="1">
    <source>
        <dbReference type="SAM" id="MobiDB-lite"/>
    </source>
</evidence>
<dbReference type="GeneID" id="64696015"/>
<name>A0A9P7JTM7_9AGAM</name>